<dbReference type="Proteomes" id="UP000176204">
    <property type="component" value="Chromosome I"/>
</dbReference>
<feature type="domain" description="Organic solvent tolerance-like N-terminal" evidence="3">
    <location>
        <begin position="45"/>
        <end position="175"/>
    </location>
</feature>
<proteinExistence type="predicted"/>
<organism evidence="4 5">
    <name type="scientific">Akkermansia glycaniphila</name>
    <dbReference type="NCBI Taxonomy" id="1679444"/>
    <lineage>
        <taxon>Bacteria</taxon>
        <taxon>Pseudomonadati</taxon>
        <taxon>Verrucomicrobiota</taxon>
        <taxon>Verrucomicrobiia</taxon>
        <taxon>Verrucomicrobiales</taxon>
        <taxon>Akkermansiaceae</taxon>
        <taxon>Akkermansia</taxon>
    </lineage>
</organism>
<dbReference type="RefSeq" id="WP_067773352.1">
    <property type="nucleotide sequence ID" value="NZ_JACVVN010000007.1"/>
</dbReference>
<evidence type="ECO:0000313" key="4">
    <source>
        <dbReference type="EMBL" id="SEH82363.1"/>
    </source>
</evidence>
<evidence type="ECO:0000313" key="5">
    <source>
        <dbReference type="Proteomes" id="UP000176204"/>
    </source>
</evidence>
<keyword evidence="2" id="KW-0732">Signal</keyword>
<feature type="region of interest" description="Disordered" evidence="1">
    <location>
        <begin position="86"/>
        <end position="110"/>
    </location>
</feature>
<accession>A0A1C7PEA6</accession>
<sequence length="217" mass="23920">MRRRLLTLCALLGLACTLPDGMAAAQPPANEDDPYGITLGEMTVITSDDAYINNKQGIIVFLDNISLRDPRLNIDCTDQMQIHFEKEEEPEASDDNKQTPAAKPAKTSNVDNVESKFEAMKFLIAEGNVVVHGKDRQGRPYRAYGDKIIIDGKTGEGILTGTTAIVIREQDALRAEGPNTCIHLHPDGSVFVESDKTRTQIIKPERHKTTKEPHPTA</sequence>
<protein>
    <submittedName>
        <fullName evidence="4">Osta-like protein</fullName>
    </submittedName>
</protein>
<feature type="chain" id="PRO_5014266559" evidence="2">
    <location>
        <begin position="26"/>
        <end position="217"/>
    </location>
</feature>
<dbReference type="InterPro" id="IPR005653">
    <property type="entry name" value="OstA-like_N"/>
</dbReference>
<name>A0A1C7PEA6_9BACT</name>
<dbReference type="Pfam" id="PF03968">
    <property type="entry name" value="LptD_N"/>
    <property type="match status" value="1"/>
</dbReference>
<dbReference type="AlphaFoldDB" id="A0A1C7PEA6"/>
<dbReference type="Gene3D" id="2.60.450.10">
    <property type="entry name" value="Lipopolysaccharide (LPS) transport protein A like domain"/>
    <property type="match status" value="1"/>
</dbReference>
<evidence type="ECO:0000256" key="1">
    <source>
        <dbReference type="SAM" id="MobiDB-lite"/>
    </source>
</evidence>
<dbReference type="EMBL" id="LT629973">
    <property type="protein sequence ID" value="SEH82363.1"/>
    <property type="molecule type" value="Genomic_DNA"/>
</dbReference>
<reference evidence="5" key="1">
    <citation type="submission" date="2016-09" db="EMBL/GenBank/DDBJ databases">
        <authorList>
            <person name="Koehorst J."/>
        </authorList>
    </citation>
    <scope>NUCLEOTIDE SEQUENCE [LARGE SCALE GENOMIC DNA]</scope>
</reference>
<gene>
    <name evidence="4" type="ORF">PYTT_1012</name>
</gene>
<evidence type="ECO:0000256" key="2">
    <source>
        <dbReference type="SAM" id="SignalP"/>
    </source>
</evidence>
<dbReference type="PROSITE" id="PS51257">
    <property type="entry name" value="PROKAR_LIPOPROTEIN"/>
    <property type="match status" value="1"/>
</dbReference>
<feature type="signal peptide" evidence="2">
    <location>
        <begin position="1"/>
        <end position="25"/>
    </location>
</feature>
<keyword evidence="5" id="KW-1185">Reference proteome</keyword>
<dbReference type="STRING" id="1679444.PYTT_1012"/>
<evidence type="ECO:0000259" key="3">
    <source>
        <dbReference type="Pfam" id="PF03968"/>
    </source>
</evidence>
<dbReference type="KEGG" id="agl:PYTT_1012"/>